<name>A0A9P3ULD0_LYOSH</name>
<evidence type="ECO:0000313" key="3">
    <source>
        <dbReference type="Proteomes" id="UP001063166"/>
    </source>
</evidence>
<evidence type="ECO:0000256" key="1">
    <source>
        <dbReference type="SAM" id="MobiDB-lite"/>
    </source>
</evidence>
<evidence type="ECO:0000313" key="2">
    <source>
        <dbReference type="EMBL" id="GLB37257.1"/>
    </source>
</evidence>
<gene>
    <name evidence="2" type="ORF">LshimejAT787_0403080</name>
</gene>
<proteinExistence type="predicted"/>
<comment type="caution">
    <text evidence="2">The sequence shown here is derived from an EMBL/GenBank/DDBJ whole genome shotgun (WGS) entry which is preliminary data.</text>
</comment>
<sequence length="481" mass="53909">MSLAAICSVMVGDEMECHAQVEEPDEEPTNVLDDLYSTIPFEYRRWAVLSHALSLILNSTAHHPTLLMALLELTLDHRLHHESCTLLRSLLSLALRPTSPANVPPICHPTHSNLLFDLCTRWNAGGFSDASLFKVFVQTLVDVQCPDAFVCKATHRLAQVMCSRDFSSFIWLISIIADLDVNSGRKTRLRDESKSGEERLQSRQHTWLKMAFEQLTFTNMPRGSQEAAEYTDAMGEMLLSAFAPGHPHRRSPDAEGLLLCLATCWLVSQSHHRLPSTYLIQNLATVQPQACTFSALIEKVLSESAGRLHTIQETMESLAATLRAAGLLHLEVSLWECALRHIELPTHERTLAASNSIADIQSYRRRLIGLVDDAEDRCYGRPVINSPRSGLSSGAWEWEPFVGCWIPKTEAPASVRKKRRLEHPRLSSRTIRPSRRPSLVITPETPATRVSCGRSLECSPVENGDDLLCLQDTRDSYCNER</sequence>
<reference evidence="2" key="1">
    <citation type="submission" date="2022-07" db="EMBL/GenBank/DDBJ databases">
        <title>The genome of Lyophyllum shimeji provides insight into the initial evolution of ectomycorrhizal fungal genome.</title>
        <authorList>
            <person name="Kobayashi Y."/>
            <person name="Shibata T."/>
            <person name="Hirakawa H."/>
            <person name="Shigenobu S."/>
            <person name="Nishiyama T."/>
            <person name="Yamada A."/>
            <person name="Hasebe M."/>
            <person name="Kawaguchi M."/>
        </authorList>
    </citation>
    <scope>NUCLEOTIDE SEQUENCE</scope>
    <source>
        <strain evidence="2">AT787</strain>
    </source>
</reference>
<dbReference type="Proteomes" id="UP001063166">
    <property type="component" value="Unassembled WGS sequence"/>
</dbReference>
<dbReference type="EMBL" id="BRPK01000004">
    <property type="protein sequence ID" value="GLB37257.1"/>
    <property type="molecule type" value="Genomic_DNA"/>
</dbReference>
<accession>A0A9P3ULD0</accession>
<protein>
    <submittedName>
        <fullName evidence="2">Uncharacterized protein</fullName>
    </submittedName>
</protein>
<feature type="region of interest" description="Disordered" evidence="1">
    <location>
        <begin position="422"/>
        <end position="444"/>
    </location>
</feature>
<organism evidence="2 3">
    <name type="scientific">Lyophyllum shimeji</name>
    <name type="common">Hon-shimeji</name>
    <name type="synonym">Tricholoma shimeji</name>
    <dbReference type="NCBI Taxonomy" id="47721"/>
    <lineage>
        <taxon>Eukaryota</taxon>
        <taxon>Fungi</taxon>
        <taxon>Dikarya</taxon>
        <taxon>Basidiomycota</taxon>
        <taxon>Agaricomycotina</taxon>
        <taxon>Agaricomycetes</taxon>
        <taxon>Agaricomycetidae</taxon>
        <taxon>Agaricales</taxon>
        <taxon>Tricholomatineae</taxon>
        <taxon>Lyophyllaceae</taxon>
        <taxon>Lyophyllum</taxon>
    </lineage>
</organism>
<dbReference type="AlphaFoldDB" id="A0A9P3ULD0"/>
<dbReference type="OrthoDB" id="3158032at2759"/>
<keyword evidence="3" id="KW-1185">Reference proteome</keyword>